<protein>
    <recommendedName>
        <fullName evidence="10">YicC family protein</fullName>
    </recommendedName>
</protein>
<keyword evidence="9" id="KW-1185">Reference proteome</keyword>
<dbReference type="OrthoDB" id="9771229at2"/>
<dbReference type="PANTHER" id="PTHR30636:SF3">
    <property type="entry name" value="UPF0701 PROTEIN YICC"/>
    <property type="match status" value="1"/>
</dbReference>
<dbReference type="NCBIfam" id="TIGR00255">
    <property type="entry name" value="YicC/YloC family endoribonuclease"/>
    <property type="match status" value="1"/>
</dbReference>
<dbReference type="InterPro" id="IPR005229">
    <property type="entry name" value="YicC/YloC-like"/>
</dbReference>
<evidence type="ECO:0000313" key="8">
    <source>
        <dbReference type="EMBL" id="CDR35048.1"/>
    </source>
</evidence>
<reference evidence="8" key="2">
    <citation type="submission" date="2014-09" db="EMBL/GenBank/DDBJ databases">
        <title>Criblamydia sequanensis harbors a mega-plasmid encoding arsenite resistance.</title>
        <authorList>
            <person name="Bertelli C."/>
            <person name="Goesmann A."/>
            <person name="Greub G."/>
        </authorList>
    </citation>
    <scope>NUCLEOTIDE SEQUENCE [LARGE SCALE GENOMIC DNA]</scope>
    <source>
        <strain evidence="8">CRIB-18</strain>
    </source>
</reference>
<dbReference type="PANTHER" id="PTHR30636">
    <property type="entry name" value="UPF0701 PROTEIN YICC"/>
    <property type="match status" value="1"/>
</dbReference>
<proteinExistence type="inferred from homology"/>
<evidence type="ECO:0000256" key="5">
    <source>
        <dbReference type="ARBA" id="ARBA00035648"/>
    </source>
</evidence>
<evidence type="ECO:0000259" key="7">
    <source>
        <dbReference type="Pfam" id="PF08340"/>
    </source>
</evidence>
<dbReference type="STRING" id="1437425.CSEC_2242"/>
<dbReference type="eggNOG" id="COG1561">
    <property type="taxonomic scope" value="Bacteria"/>
</dbReference>
<comment type="cofactor">
    <cofactor evidence="1">
        <name>a divalent metal cation</name>
        <dbReference type="ChEBI" id="CHEBI:60240"/>
    </cofactor>
</comment>
<dbReference type="InterPro" id="IPR013527">
    <property type="entry name" value="YicC-like_N"/>
</dbReference>
<keyword evidence="3" id="KW-0255">Endonuclease</keyword>
<evidence type="ECO:0000259" key="6">
    <source>
        <dbReference type="Pfam" id="PF03755"/>
    </source>
</evidence>
<dbReference type="GO" id="GO:0016787">
    <property type="term" value="F:hydrolase activity"/>
    <property type="evidence" value="ECO:0007669"/>
    <property type="project" value="UniProtKB-KW"/>
</dbReference>
<name>A0A090D389_9BACT</name>
<accession>A0A090D389</accession>
<feature type="domain" description="Endoribonuclease YicC-like C-terminal" evidence="7">
    <location>
        <begin position="174"/>
        <end position="293"/>
    </location>
</feature>
<evidence type="ECO:0000256" key="2">
    <source>
        <dbReference type="ARBA" id="ARBA00022722"/>
    </source>
</evidence>
<evidence type="ECO:0000256" key="4">
    <source>
        <dbReference type="ARBA" id="ARBA00022801"/>
    </source>
</evidence>
<evidence type="ECO:0000313" key="9">
    <source>
        <dbReference type="Proteomes" id="UP000031552"/>
    </source>
</evidence>
<reference evidence="8" key="1">
    <citation type="submission" date="2013-12" db="EMBL/GenBank/DDBJ databases">
        <authorList>
            <person name="Linke B."/>
        </authorList>
    </citation>
    <scope>NUCLEOTIDE SEQUENCE [LARGE SCALE GENOMIC DNA]</scope>
    <source>
        <strain evidence="8">CRIB-18</strain>
    </source>
</reference>
<organism evidence="8 9">
    <name type="scientific">Candidatus Criblamydia sequanensis CRIB-18</name>
    <dbReference type="NCBI Taxonomy" id="1437425"/>
    <lineage>
        <taxon>Bacteria</taxon>
        <taxon>Pseudomonadati</taxon>
        <taxon>Chlamydiota</taxon>
        <taxon>Chlamydiia</taxon>
        <taxon>Parachlamydiales</taxon>
        <taxon>Candidatus Criblamydiaceae</taxon>
        <taxon>Candidatus Criblamydia</taxon>
    </lineage>
</organism>
<dbReference type="AlphaFoldDB" id="A0A090D389"/>
<dbReference type="Proteomes" id="UP000031552">
    <property type="component" value="Unassembled WGS sequence"/>
</dbReference>
<comment type="caution">
    <text evidence="8">The sequence shown here is derived from an EMBL/GenBank/DDBJ whole genome shotgun (WGS) entry which is preliminary data.</text>
</comment>
<dbReference type="GO" id="GO:0004521">
    <property type="term" value="F:RNA endonuclease activity"/>
    <property type="evidence" value="ECO:0007669"/>
    <property type="project" value="InterPro"/>
</dbReference>
<comment type="similarity">
    <text evidence="5">Belongs to the YicC/YloC family.</text>
</comment>
<sequence length="293" mass="33951">MLRSMTAFSRVNHVDSIGRCLIEISSINRRHLEVQTFLPKEISIFDPEIRKRVQKKTARGLVIVKVSLRLNKDTPFVASANNGFLEQLKPVYKEMAKEFGLAEKEIALALLPKESNLILFDEDPAFQEKMEPFFFAALDEALEAFQISKEKEGRVLEEDLFARMEKLKHFLSLIENNSENVRELLYERLKARIKEMLPEGVSSDERVLREACLLADKADITEEIVRLKSHIDLFLKTMEHESQQGKKLEFICQEIHREITTISSKTNETKVSILTVDFKSELEKIKEQLQNIE</sequence>
<feature type="domain" description="Endoribonuclease YicC-like N-terminal" evidence="6">
    <location>
        <begin position="2"/>
        <end position="157"/>
    </location>
</feature>
<dbReference type="Pfam" id="PF03755">
    <property type="entry name" value="YicC-like_N"/>
    <property type="match status" value="1"/>
</dbReference>
<gene>
    <name evidence="8" type="ORF">CSEC_2242</name>
</gene>
<dbReference type="Pfam" id="PF08340">
    <property type="entry name" value="YicC-like_C"/>
    <property type="match status" value="1"/>
</dbReference>
<evidence type="ECO:0008006" key="10">
    <source>
        <dbReference type="Google" id="ProtNLM"/>
    </source>
</evidence>
<dbReference type="EMBL" id="CCEJ010000012">
    <property type="protein sequence ID" value="CDR35048.1"/>
    <property type="molecule type" value="Genomic_DNA"/>
</dbReference>
<evidence type="ECO:0000256" key="3">
    <source>
        <dbReference type="ARBA" id="ARBA00022759"/>
    </source>
</evidence>
<dbReference type="InterPro" id="IPR013551">
    <property type="entry name" value="YicC-like_C"/>
</dbReference>
<evidence type="ECO:0000256" key="1">
    <source>
        <dbReference type="ARBA" id="ARBA00001968"/>
    </source>
</evidence>
<keyword evidence="4" id="KW-0378">Hydrolase</keyword>
<keyword evidence="2" id="KW-0540">Nuclease</keyword>